<evidence type="ECO:0000256" key="4">
    <source>
        <dbReference type="ARBA" id="ARBA00022679"/>
    </source>
</evidence>
<keyword evidence="5 6" id="KW-0949">S-adenosyl-L-methionine</keyword>
<dbReference type="PANTHER" id="PTHR31760">
    <property type="entry name" value="S-ADENOSYL-L-METHIONINE-DEPENDENT METHYLTRANSFERASES SUPERFAMILY PROTEIN"/>
    <property type="match status" value="1"/>
</dbReference>
<comment type="similarity">
    <text evidence="6">Belongs to the methyltransferase superfamily. RNA methyltransferase RsmG family.</text>
</comment>
<sequence length="242" mass="24836">MAGGSELAGDPAGPPFGPPGGGAASPDADAPAVPPAPEVARSVFGPGLADAERYVARLATDGVTRGLIGPREVPRLWERHVLNSAAVADAVPPDARVVDVGSGAGLPGIPLALARPDLRITLLEPMARRVEFLEEVVAELGAPWRVLRGRAEERSVRTAVGPVDVVTARAVAALPRLVAWCRGLLRPGSQLVALVGSRALEELPSLVPELEAAGMRDVHARAVGAGLGEAATTVVVMTRGTR</sequence>
<feature type="binding site" evidence="6">
    <location>
        <position position="106"/>
    </location>
    <ligand>
        <name>S-adenosyl-L-methionine</name>
        <dbReference type="ChEBI" id="CHEBI:59789"/>
    </ligand>
</feature>
<keyword evidence="3 6" id="KW-0489">Methyltransferase</keyword>
<keyword evidence="1 6" id="KW-0963">Cytoplasm</keyword>
<keyword evidence="4 6" id="KW-0808">Transferase</keyword>
<name>A0A1H3L2K7_9ACTN</name>
<dbReference type="PANTHER" id="PTHR31760:SF0">
    <property type="entry name" value="S-ADENOSYL-L-METHIONINE-DEPENDENT METHYLTRANSFERASES SUPERFAMILY PROTEIN"/>
    <property type="match status" value="1"/>
</dbReference>
<dbReference type="Pfam" id="PF02527">
    <property type="entry name" value="GidB"/>
    <property type="match status" value="1"/>
</dbReference>
<dbReference type="CDD" id="cd02440">
    <property type="entry name" value="AdoMet_MTases"/>
    <property type="match status" value="1"/>
</dbReference>
<feature type="binding site" evidence="6">
    <location>
        <position position="169"/>
    </location>
    <ligand>
        <name>S-adenosyl-L-methionine</name>
        <dbReference type="ChEBI" id="CHEBI:59789"/>
    </ligand>
</feature>
<feature type="binding site" evidence="6">
    <location>
        <begin position="151"/>
        <end position="152"/>
    </location>
    <ligand>
        <name>S-adenosyl-L-methionine</name>
        <dbReference type="ChEBI" id="CHEBI:59789"/>
    </ligand>
</feature>
<gene>
    <name evidence="6" type="primary">rsmG</name>
    <name evidence="8" type="ORF">SAMN05660209_03249</name>
    <name evidence="9" type="ORF">SAMN05660209_04220</name>
</gene>
<dbReference type="EMBL" id="FNOT01000008">
    <property type="protein sequence ID" value="SDY58747.1"/>
    <property type="molecule type" value="Genomic_DNA"/>
</dbReference>
<dbReference type="RefSeq" id="WP_244522616.1">
    <property type="nucleotide sequence ID" value="NZ_FNOT01000008.1"/>
</dbReference>
<evidence type="ECO:0000313" key="10">
    <source>
        <dbReference type="Proteomes" id="UP000198921"/>
    </source>
</evidence>
<evidence type="ECO:0000256" key="3">
    <source>
        <dbReference type="ARBA" id="ARBA00022603"/>
    </source>
</evidence>
<dbReference type="NCBIfam" id="TIGR00138">
    <property type="entry name" value="rsmG_gidB"/>
    <property type="match status" value="1"/>
</dbReference>
<proteinExistence type="inferred from homology"/>
<accession>A0A1H3L2K7</accession>
<evidence type="ECO:0000256" key="1">
    <source>
        <dbReference type="ARBA" id="ARBA00022490"/>
    </source>
</evidence>
<dbReference type="InterPro" id="IPR003682">
    <property type="entry name" value="rRNA_ssu_MeTfrase_G"/>
</dbReference>
<keyword evidence="10" id="KW-1185">Reference proteome</keyword>
<comment type="function">
    <text evidence="6">Specifically methylates the N7 position of a guanine in 16S rRNA.</text>
</comment>
<dbReference type="GO" id="GO:0005829">
    <property type="term" value="C:cytosol"/>
    <property type="evidence" value="ECO:0007669"/>
    <property type="project" value="TreeGrafter"/>
</dbReference>
<organism evidence="8 10">
    <name type="scientific">Geodermatophilus africanus</name>
    <dbReference type="NCBI Taxonomy" id="1137993"/>
    <lineage>
        <taxon>Bacteria</taxon>
        <taxon>Bacillati</taxon>
        <taxon>Actinomycetota</taxon>
        <taxon>Actinomycetes</taxon>
        <taxon>Geodermatophilales</taxon>
        <taxon>Geodermatophilaceae</taxon>
        <taxon>Geodermatophilus</taxon>
    </lineage>
</organism>
<evidence type="ECO:0000313" key="8">
    <source>
        <dbReference type="EMBL" id="SDY58747.1"/>
    </source>
</evidence>
<dbReference type="InterPro" id="IPR029063">
    <property type="entry name" value="SAM-dependent_MTases_sf"/>
</dbReference>
<dbReference type="GO" id="GO:0070043">
    <property type="term" value="F:rRNA (guanine-N7-)-methyltransferase activity"/>
    <property type="evidence" value="ECO:0007669"/>
    <property type="project" value="UniProtKB-UniRule"/>
</dbReference>
<dbReference type="Gene3D" id="3.40.50.150">
    <property type="entry name" value="Vaccinia Virus protein VP39"/>
    <property type="match status" value="1"/>
</dbReference>
<dbReference type="Proteomes" id="UP000198921">
    <property type="component" value="Unassembled WGS sequence"/>
</dbReference>
<dbReference type="EMBL" id="FNOT01000015">
    <property type="protein sequence ID" value="SDY97240.1"/>
    <property type="molecule type" value="Genomic_DNA"/>
</dbReference>
<evidence type="ECO:0000256" key="2">
    <source>
        <dbReference type="ARBA" id="ARBA00022552"/>
    </source>
</evidence>
<dbReference type="AlphaFoldDB" id="A0A1H3L2K7"/>
<dbReference type="SUPFAM" id="SSF53335">
    <property type="entry name" value="S-adenosyl-L-methionine-dependent methyltransferases"/>
    <property type="match status" value="1"/>
</dbReference>
<dbReference type="EC" id="2.1.1.-" evidence="6"/>
<dbReference type="HAMAP" id="MF_00074">
    <property type="entry name" value="16SrRNA_methyltr_G"/>
    <property type="match status" value="1"/>
</dbReference>
<evidence type="ECO:0000256" key="7">
    <source>
        <dbReference type="SAM" id="MobiDB-lite"/>
    </source>
</evidence>
<comment type="subcellular location">
    <subcellularLocation>
        <location evidence="6">Cytoplasm</location>
    </subcellularLocation>
</comment>
<evidence type="ECO:0000256" key="6">
    <source>
        <dbReference type="HAMAP-Rule" id="MF_00074"/>
    </source>
</evidence>
<keyword evidence="2 6" id="KW-0698">rRNA processing</keyword>
<evidence type="ECO:0000256" key="5">
    <source>
        <dbReference type="ARBA" id="ARBA00022691"/>
    </source>
</evidence>
<comment type="caution">
    <text evidence="6">Lacks conserved residue(s) required for the propagation of feature annotation.</text>
</comment>
<reference evidence="10" key="1">
    <citation type="submission" date="2016-10" db="EMBL/GenBank/DDBJ databases">
        <authorList>
            <person name="Varghese N."/>
            <person name="Submissions S."/>
        </authorList>
    </citation>
    <scope>NUCLEOTIDE SEQUENCE [LARGE SCALE GENOMIC DNA]</scope>
    <source>
        <strain evidence="10">DSM 45422</strain>
    </source>
</reference>
<reference evidence="8" key="2">
    <citation type="submission" date="2016-10" db="EMBL/GenBank/DDBJ databases">
        <authorList>
            <person name="de Groot N.N."/>
        </authorList>
    </citation>
    <scope>NUCLEOTIDE SEQUENCE [LARGE SCALE GENOMIC DNA]</scope>
    <source>
        <strain evidence="8">DSM 45422</strain>
    </source>
</reference>
<feature type="region of interest" description="Disordered" evidence="7">
    <location>
        <begin position="1"/>
        <end position="38"/>
    </location>
</feature>
<protein>
    <recommendedName>
        <fullName evidence="6">Ribosomal RNA small subunit methyltransferase G</fullName>
        <ecNumber evidence="6">2.1.1.-</ecNumber>
    </recommendedName>
    <alternativeName>
        <fullName evidence="6">16S rRNA 7-methylguanosine methyltransferase</fullName>
        <shortName evidence="6">16S rRNA m7G methyltransferase</shortName>
    </alternativeName>
</protein>
<feature type="binding site" evidence="6">
    <location>
        <position position="101"/>
    </location>
    <ligand>
        <name>S-adenosyl-L-methionine</name>
        <dbReference type="ChEBI" id="CHEBI:59789"/>
    </ligand>
</feature>
<evidence type="ECO:0000313" key="9">
    <source>
        <dbReference type="EMBL" id="SDY97240.1"/>
    </source>
</evidence>
<dbReference type="STRING" id="1137993.SAMN05660209_03249"/>